<comment type="caution">
    <text evidence="2">The sequence shown here is derived from an EMBL/GenBank/DDBJ whole genome shotgun (WGS) entry which is preliminary data.</text>
</comment>
<evidence type="ECO:0000256" key="1">
    <source>
        <dbReference type="SAM" id="MobiDB-lite"/>
    </source>
</evidence>
<organism evidence="2 3">
    <name type="scientific">Carnegiea gigantea</name>
    <dbReference type="NCBI Taxonomy" id="171969"/>
    <lineage>
        <taxon>Eukaryota</taxon>
        <taxon>Viridiplantae</taxon>
        <taxon>Streptophyta</taxon>
        <taxon>Embryophyta</taxon>
        <taxon>Tracheophyta</taxon>
        <taxon>Spermatophyta</taxon>
        <taxon>Magnoliopsida</taxon>
        <taxon>eudicotyledons</taxon>
        <taxon>Gunneridae</taxon>
        <taxon>Pentapetalae</taxon>
        <taxon>Caryophyllales</taxon>
        <taxon>Cactineae</taxon>
        <taxon>Cactaceae</taxon>
        <taxon>Cactoideae</taxon>
        <taxon>Echinocereeae</taxon>
        <taxon>Carnegiea</taxon>
    </lineage>
</organism>
<feature type="compositionally biased region" description="Polar residues" evidence="1">
    <location>
        <begin position="1"/>
        <end position="11"/>
    </location>
</feature>
<gene>
    <name evidence="2" type="ORF">Cgig2_027313</name>
</gene>
<keyword evidence="3" id="KW-1185">Reference proteome</keyword>
<dbReference type="AlphaFoldDB" id="A0A9Q1GT11"/>
<protein>
    <submittedName>
        <fullName evidence="2">Uncharacterized protein</fullName>
    </submittedName>
</protein>
<dbReference type="EMBL" id="JAKOGI010001582">
    <property type="protein sequence ID" value="KAJ8424917.1"/>
    <property type="molecule type" value="Genomic_DNA"/>
</dbReference>
<evidence type="ECO:0000313" key="2">
    <source>
        <dbReference type="EMBL" id="KAJ8424917.1"/>
    </source>
</evidence>
<evidence type="ECO:0000313" key="3">
    <source>
        <dbReference type="Proteomes" id="UP001153076"/>
    </source>
</evidence>
<feature type="compositionally biased region" description="Basic and acidic residues" evidence="1">
    <location>
        <begin position="13"/>
        <end position="22"/>
    </location>
</feature>
<name>A0A9Q1GT11_9CARY</name>
<proteinExistence type="predicted"/>
<reference evidence="2" key="1">
    <citation type="submission" date="2022-04" db="EMBL/GenBank/DDBJ databases">
        <title>Carnegiea gigantea Genome sequencing and assembly v2.</title>
        <authorList>
            <person name="Copetti D."/>
            <person name="Sanderson M.J."/>
            <person name="Burquez A."/>
            <person name="Wojciechowski M.F."/>
        </authorList>
    </citation>
    <scope>NUCLEOTIDE SEQUENCE</scope>
    <source>
        <strain evidence="2">SGP5-SGP5p</strain>
        <tissue evidence="2">Aerial part</tissue>
    </source>
</reference>
<dbReference type="Proteomes" id="UP001153076">
    <property type="component" value="Unassembled WGS sequence"/>
</dbReference>
<sequence length="229" mass="25671">MASDSQIQSRSIFGRDRRRGTIGEDTQNALIDSDETQPPSQPLDHAMIIHGTSDAMGNPGAREDRYRWTAEHASLVKEAYWGKGRNCLKDMVCKVSKKKPTDMGRQSLRLSCIPKHIQSPRTRLLQMIDQRLHGWLICAIFQEKYQALKVAKQVPPSEEDDSLFLEAVGGWSEKGTIYGLGNSVGLFYEKPTNNATANKPSYTPSIVAQLQTELVSTKTELNSTKYEIQ</sequence>
<feature type="region of interest" description="Disordered" evidence="1">
    <location>
        <begin position="1"/>
        <end position="44"/>
    </location>
</feature>
<accession>A0A9Q1GT11</accession>